<evidence type="ECO:0000313" key="1">
    <source>
        <dbReference type="EMBL" id="GJU10672.1"/>
    </source>
</evidence>
<accession>A0ABQ5JDN5</accession>
<sequence length="119" mass="13796">MLTMAENLIAAGADNLPPMLERSLYNSWQSLEENGVTRKKTYKELTDKEKLRDECDIRATNIILQGLPSDVYNLVNHYTIAKIFRIESRYLWKAQNYHCKNVNVCGTMSLTSLLQRRVN</sequence>
<proteinExistence type="predicted"/>
<dbReference type="EMBL" id="BQNB010021849">
    <property type="protein sequence ID" value="GJU10672.1"/>
    <property type="molecule type" value="Genomic_DNA"/>
</dbReference>
<reference evidence="1" key="1">
    <citation type="journal article" date="2022" name="Int. J. Mol. Sci.">
        <title>Draft Genome of Tanacetum Coccineum: Genomic Comparison of Closely Related Tanacetum-Family Plants.</title>
        <authorList>
            <person name="Yamashiro T."/>
            <person name="Shiraishi A."/>
            <person name="Nakayama K."/>
            <person name="Satake H."/>
        </authorList>
    </citation>
    <scope>NUCLEOTIDE SEQUENCE</scope>
</reference>
<gene>
    <name evidence="1" type="ORF">Tco_1133068</name>
</gene>
<reference evidence="1" key="2">
    <citation type="submission" date="2022-01" db="EMBL/GenBank/DDBJ databases">
        <authorList>
            <person name="Yamashiro T."/>
            <person name="Shiraishi A."/>
            <person name="Satake H."/>
            <person name="Nakayama K."/>
        </authorList>
    </citation>
    <scope>NUCLEOTIDE SEQUENCE</scope>
</reference>
<organism evidence="1 2">
    <name type="scientific">Tanacetum coccineum</name>
    <dbReference type="NCBI Taxonomy" id="301880"/>
    <lineage>
        <taxon>Eukaryota</taxon>
        <taxon>Viridiplantae</taxon>
        <taxon>Streptophyta</taxon>
        <taxon>Embryophyta</taxon>
        <taxon>Tracheophyta</taxon>
        <taxon>Spermatophyta</taxon>
        <taxon>Magnoliopsida</taxon>
        <taxon>eudicotyledons</taxon>
        <taxon>Gunneridae</taxon>
        <taxon>Pentapetalae</taxon>
        <taxon>asterids</taxon>
        <taxon>campanulids</taxon>
        <taxon>Asterales</taxon>
        <taxon>Asteraceae</taxon>
        <taxon>Asteroideae</taxon>
        <taxon>Anthemideae</taxon>
        <taxon>Anthemidinae</taxon>
        <taxon>Tanacetum</taxon>
    </lineage>
</organism>
<protein>
    <submittedName>
        <fullName evidence="1">Uncharacterized protein</fullName>
    </submittedName>
</protein>
<evidence type="ECO:0000313" key="2">
    <source>
        <dbReference type="Proteomes" id="UP001151760"/>
    </source>
</evidence>
<keyword evidence="2" id="KW-1185">Reference proteome</keyword>
<dbReference type="Proteomes" id="UP001151760">
    <property type="component" value="Unassembled WGS sequence"/>
</dbReference>
<name>A0ABQ5JDN5_9ASTR</name>
<comment type="caution">
    <text evidence="1">The sequence shown here is derived from an EMBL/GenBank/DDBJ whole genome shotgun (WGS) entry which is preliminary data.</text>
</comment>